<dbReference type="Gene3D" id="3.90.1720.10">
    <property type="entry name" value="endopeptidase domain like (from Nostoc punctiforme)"/>
    <property type="match status" value="1"/>
</dbReference>
<keyword evidence="3" id="KW-0378">Hydrolase</keyword>
<proteinExistence type="inferred from homology"/>
<evidence type="ECO:0000313" key="7">
    <source>
        <dbReference type="EMBL" id="RFP59453.1"/>
    </source>
</evidence>
<evidence type="ECO:0000256" key="1">
    <source>
        <dbReference type="ARBA" id="ARBA00007074"/>
    </source>
</evidence>
<comment type="similarity">
    <text evidence="1">Belongs to the peptidase C40 family.</text>
</comment>
<dbReference type="InterPro" id="IPR000064">
    <property type="entry name" value="NLP_P60_dom"/>
</dbReference>
<dbReference type="PANTHER" id="PTHR47053:SF1">
    <property type="entry name" value="MUREIN DD-ENDOPEPTIDASE MEPH-RELATED"/>
    <property type="match status" value="1"/>
</dbReference>
<accession>A0A372DIT6</accession>
<dbReference type="PROSITE" id="PS51935">
    <property type="entry name" value="NLPC_P60"/>
    <property type="match status" value="1"/>
</dbReference>
<dbReference type="InterPro" id="IPR038765">
    <property type="entry name" value="Papain-like_cys_pep_sf"/>
</dbReference>
<feature type="compositionally biased region" description="Basic and acidic residues" evidence="5">
    <location>
        <begin position="30"/>
        <end position="39"/>
    </location>
</feature>
<dbReference type="EMBL" id="QVPD01000012">
    <property type="protein sequence ID" value="RFP59453.1"/>
    <property type="molecule type" value="Genomic_DNA"/>
</dbReference>
<protein>
    <submittedName>
        <fullName evidence="7">NlpC/P60 family protein</fullName>
    </submittedName>
</protein>
<keyword evidence="4" id="KW-0788">Thiol protease</keyword>
<evidence type="ECO:0000256" key="4">
    <source>
        <dbReference type="ARBA" id="ARBA00022807"/>
    </source>
</evidence>
<reference evidence="7 8" key="1">
    <citation type="submission" date="2018-08" db="EMBL/GenBank/DDBJ databases">
        <title>Lysobacter weifangensis sp. nov., a new member of the family 'Xanthomonadaceae', isolated from soil in a farmland.</title>
        <authorList>
            <person name="Zhao H."/>
        </authorList>
    </citation>
    <scope>NUCLEOTIDE SEQUENCE [LARGE SCALE GENOMIC DNA]</scope>
    <source>
        <strain evidence="7 8">WF-2</strain>
    </source>
</reference>
<dbReference type="SUPFAM" id="SSF54001">
    <property type="entry name" value="Cysteine proteinases"/>
    <property type="match status" value="1"/>
</dbReference>
<dbReference type="Proteomes" id="UP000262917">
    <property type="component" value="Unassembled WGS sequence"/>
</dbReference>
<keyword evidence="8" id="KW-1185">Reference proteome</keyword>
<dbReference type="Pfam" id="PF00877">
    <property type="entry name" value="NLPC_P60"/>
    <property type="match status" value="1"/>
</dbReference>
<keyword evidence="2" id="KW-0645">Protease</keyword>
<feature type="region of interest" description="Disordered" evidence="5">
    <location>
        <begin position="25"/>
        <end position="49"/>
    </location>
</feature>
<name>A0A372DIT6_9GAMM</name>
<gene>
    <name evidence="7" type="ORF">D0Y53_10835</name>
</gene>
<dbReference type="GO" id="GO:0006508">
    <property type="term" value="P:proteolysis"/>
    <property type="evidence" value="ECO:0007669"/>
    <property type="project" value="UniProtKB-KW"/>
</dbReference>
<evidence type="ECO:0000259" key="6">
    <source>
        <dbReference type="PROSITE" id="PS51935"/>
    </source>
</evidence>
<dbReference type="AlphaFoldDB" id="A0A372DIT6"/>
<feature type="domain" description="NlpC/P60" evidence="6">
    <location>
        <begin position="152"/>
        <end position="274"/>
    </location>
</feature>
<dbReference type="GO" id="GO:0008234">
    <property type="term" value="F:cysteine-type peptidase activity"/>
    <property type="evidence" value="ECO:0007669"/>
    <property type="project" value="UniProtKB-KW"/>
</dbReference>
<dbReference type="PANTHER" id="PTHR47053">
    <property type="entry name" value="MUREIN DD-ENDOPEPTIDASE MEPH-RELATED"/>
    <property type="match status" value="1"/>
</dbReference>
<evidence type="ECO:0000256" key="2">
    <source>
        <dbReference type="ARBA" id="ARBA00022670"/>
    </source>
</evidence>
<evidence type="ECO:0000256" key="3">
    <source>
        <dbReference type="ARBA" id="ARBA00022801"/>
    </source>
</evidence>
<sequence>MRHPPGSCGHHGCPHAVLTEFEPAAGDRAAPSRHDDSPDPRVTPSDLIPNRPAATRRVAASLCCAVLCACALPAFAQDAAPANAATPNTIVPSTLTAPPAASASAARPGHAAAAAPATAEAMPMPERAMLLAGDINRLIGSHTAAAAEPAEGGRIQSVLRRALALLGTPYRWGGSSTDGFDCSGLVGYVFRTTLGIELPRVSREMARSGEQVERARLSPGDLVFFGRRGRVDHVGIYVGDGQFVHAPRTGRDVTVSRLDSGYWSSKFLQARRVAGI</sequence>
<organism evidence="7 8">
    <name type="scientific">Cognatiluteimonas weifangensis</name>
    <dbReference type="NCBI Taxonomy" id="2303539"/>
    <lineage>
        <taxon>Bacteria</taxon>
        <taxon>Pseudomonadati</taxon>
        <taxon>Pseudomonadota</taxon>
        <taxon>Gammaproteobacteria</taxon>
        <taxon>Lysobacterales</taxon>
        <taxon>Lysobacteraceae</taxon>
        <taxon>Cognatiluteimonas</taxon>
    </lineage>
</organism>
<evidence type="ECO:0000313" key="8">
    <source>
        <dbReference type="Proteomes" id="UP000262917"/>
    </source>
</evidence>
<comment type="caution">
    <text evidence="7">The sequence shown here is derived from an EMBL/GenBank/DDBJ whole genome shotgun (WGS) entry which is preliminary data.</text>
</comment>
<dbReference type="OrthoDB" id="9807055at2"/>
<dbReference type="InterPro" id="IPR051202">
    <property type="entry name" value="Peptidase_C40"/>
</dbReference>
<evidence type="ECO:0000256" key="5">
    <source>
        <dbReference type="SAM" id="MobiDB-lite"/>
    </source>
</evidence>